<evidence type="ECO:0000313" key="1">
    <source>
        <dbReference type="EMBL" id="CAA9248461.1"/>
    </source>
</evidence>
<reference evidence="1" key="1">
    <citation type="submission" date="2020-02" db="EMBL/GenBank/DDBJ databases">
        <authorList>
            <person name="Meier V. D."/>
        </authorList>
    </citation>
    <scope>NUCLEOTIDE SEQUENCE</scope>
    <source>
        <strain evidence="1">AVDCRST_MAG56</strain>
    </source>
</reference>
<dbReference type="EMBL" id="CADCTQ010000168">
    <property type="protein sequence ID" value="CAA9248461.1"/>
    <property type="molecule type" value="Genomic_DNA"/>
</dbReference>
<gene>
    <name evidence="1" type="ORF">AVDCRST_MAG56-2003</name>
</gene>
<dbReference type="AlphaFoldDB" id="A0A6J4IE58"/>
<protein>
    <submittedName>
        <fullName evidence="1">Uncharacterized protein</fullName>
    </submittedName>
</protein>
<organism evidence="1">
    <name type="scientific">uncultured Cytophagales bacterium</name>
    <dbReference type="NCBI Taxonomy" id="158755"/>
    <lineage>
        <taxon>Bacteria</taxon>
        <taxon>Pseudomonadati</taxon>
        <taxon>Bacteroidota</taxon>
        <taxon>Sphingobacteriia</taxon>
        <taxon>Sphingobacteriales</taxon>
        <taxon>environmental samples</taxon>
    </lineage>
</organism>
<accession>A0A6J4IE58</accession>
<name>A0A6J4IE58_9SPHI</name>
<proteinExistence type="predicted"/>
<sequence length="48" mass="5510">MLPDHFLFSLPPSFHPWYRIPGTARVRLLPSPFLPSPVSIMCQVVTFL</sequence>